<proteinExistence type="predicted"/>
<sequence length="360" mass="41342">MKKLVYSALAIILFSILLLESRQFIDATEHGSNNTLTIFNWGEYIDPELLEEFTNQTGIKVIYETFDSNEALLTKMKSGHVSYDIVIPSDYMIEKMINFDLLQKIDKTKITNYSNLNEELLNKSFDVDNKYSIPYFWGTLGIVYNKELVDKDLKFEKWDDLWDERLKNEVILVDGAREMLGIALQSEGYSVNETDEIKLRLAEKKLELMGSNIKAINNDEKTMIMVNSDAKVAVTFSGSAAKMIDENDKLVYSVPKEGSNIWFDNMAIPKNAKNVEAAHKFINFMLEPKNAAKNAKFIGYATPVKNAYDILGKEIVTDEQFYPNEETMHNLEVYDAQSQKIVQLQNDLFLEFKINIARGY</sequence>
<accession>A0ABR5TLQ2</accession>
<name>A0ABR5TLQ2_9BACL</name>
<dbReference type="EMBL" id="LSDB01000023">
    <property type="protein sequence ID" value="KXB57976.1"/>
    <property type="molecule type" value="Genomic_DNA"/>
</dbReference>
<keyword evidence="4" id="KW-0574">Periplasm</keyword>
<organism evidence="5 6">
    <name type="scientific">Gemelliphila asaccharolytica</name>
    <dbReference type="NCBI Taxonomy" id="502393"/>
    <lineage>
        <taxon>Bacteria</taxon>
        <taxon>Bacillati</taxon>
        <taxon>Bacillota</taxon>
        <taxon>Bacilli</taxon>
        <taxon>Bacillales</taxon>
        <taxon>Gemellaceae</taxon>
        <taxon>Gemelliphila</taxon>
    </lineage>
</organism>
<dbReference type="InterPro" id="IPR001188">
    <property type="entry name" value="Sperm_putr-bd"/>
</dbReference>
<keyword evidence="3" id="KW-0732">Signal</keyword>
<dbReference type="SUPFAM" id="SSF53850">
    <property type="entry name" value="Periplasmic binding protein-like II"/>
    <property type="match status" value="1"/>
</dbReference>
<dbReference type="Proteomes" id="UP000070467">
    <property type="component" value="Unassembled WGS sequence"/>
</dbReference>
<gene>
    <name evidence="5" type="ORF">HMPREF1871_00642</name>
</gene>
<dbReference type="Gene3D" id="3.40.190.10">
    <property type="entry name" value="Periplasmic binding protein-like II"/>
    <property type="match status" value="2"/>
</dbReference>
<evidence type="ECO:0000256" key="1">
    <source>
        <dbReference type="ARBA" id="ARBA00004418"/>
    </source>
</evidence>
<dbReference type="PANTHER" id="PTHR30222">
    <property type="entry name" value="SPERMIDINE/PUTRESCINE-BINDING PERIPLASMIC PROTEIN"/>
    <property type="match status" value="1"/>
</dbReference>
<comment type="caution">
    <text evidence="5">The sequence shown here is derived from an EMBL/GenBank/DDBJ whole genome shotgun (WGS) entry which is preliminary data.</text>
</comment>
<keyword evidence="6" id="KW-1185">Reference proteome</keyword>
<evidence type="ECO:0000256" key="3">
    <source>
        <dbReference type="ARBA" id="ARBA00022729"/>
    </source>
</evidence>
<evidence type="ECO:0000256" key="4">
    <source>
        <dbReference type="ARBA" id="ARBA00022764"/>
    </source>
</evidence>
<evidence type="ECO:0000313" key="6">
    <source>
        <dbReference type="Proteomes" id="UP000070467"/>
    </source>
</evidence>
<dbReference type="PANTHER" id="PTHR30222:SF17">
    <property type="entry name" value="SPERMIDINE_PUTRESCINE-BINDING PERIPLASMIC PROTEIN"/>
    <property type="match status" value="1"/>
</dbReference>
<reference evidence="5 6" key="1">
    <citation type="submission" date="2016-01" db="EMBL/GenBank/DDBJ databases">
        <authorList>
            <person name="Mitreva M."/>
            <person name="Pepin K.H."/>
            <person name="Mihindukulasuriya K.A."/>
            <person name="Fulton R."/>
            <person name="Fronick C."/>
            <person name="O'Laughlin M."/>
            <person name="Miner T."/>
            <person name="Herter B."/>
            <person name="Rosa B.A."/>
            <person name="Cordes M."/>
            <person name="Tomlinson C."/>
            <person name="Wollam A."/>
            <person name="Palsikar V.B."/>
            <person name="Mardis E.R."/>
            <person name="Wilson R.K."/>
        </authorList>
    </citation>
    <scope>NUCLEOTIDE SEQUENCE [LARGE SCALE GENOMIC DNA]</scope>
    <source>
        <strain evidence="5 6">KA00071</strain>
    </source>
</reference>
<evidence type="ECO:0000256" key="2">
    <source>
        <dbReference type="ARBA" id="ARBA00022448"/>
    </source>
</evidence>
<dbReference type="CDD" id="cd13663">
    <property type="entry name" value="PBP2_PotD_PotF_like_2"/>
    <property type="match status" value="1"/>
</dbReference>
<dbReference type="Pfam" id="PF13416">
    <property type="entry name" value="SBP_bac_8"/>
    <property type="match status" value="1"/>
</dbReference>
<keyword evidence="2" id="KW-0813">Transport</keyword>
<protein>
    <submittedName>
        <fullName evidence="5">Putrescine ABC transporter, periplasmic spermidine</fullName>
    </submittedName>
</protein>
<comment type="subcellular location">
    <subcellularLocation>
        <location evidence="1">Periplasm</location>
    </subcellularLocation>
</comment>
<dbReference type="InterPro" id="IPR006059">
    <property type="entry name" value="SBP"/>
</dbReference>
<dbReference type="RefSeq" id="WP_066129973.1">
    <property type="nucleotide sequence ID" value="NZ_KQ959874.1"/>
</dbReference>
<evidence type="ECO:0000313" key="5">
    <source>
        <dbReference type="EMBL" id="KXB57976.1"/>
    </source>
</evidence>
<dbReference type="PRINTS" id="PR00909">
    <property type="entry name" value="SPERMDNBNDNG"/>
</dbReference>
<dbReference type="PIRSF" id="PIRSF019574">
    <property type="entry name" value="Periplasmic_polyamine_BP"/>
    <property type="match status" value="1"/>
</dbReference>